<dbReference type="KEGG" id="mlt:VC82_2018"/>
<dbReference type="Proteomes" id="UP000032726">
    <property type="component" value="Chromosome"/>
</dbReference>
<feature type="domain" description="Aminotransferase class V" evidence="2">
    <location>
        <begin position="70"/>
        <end position="371"/>
    </location>
</feature>
<name>A0A0D5YTQ7_9FLAO</name>
<dbReference type="EMBL" id="CP011071">
    <property type="protein sequence ID" value="AKA35620.1"/>
    <property type="molecule type" value="Genomic_DNA"/>
</dbReference>
<dbReference type="STRING" id="516051.VC82_2018"/>
<protein>
    <submittedName>
        <fullName evidence="3">Aminotransferase class V</fullName>
    </submittedName>
</protein>
<dbReference type="PATRIC" id="fig|516051.4.peg.2079"/>
<keyword evidence="4" id="KW-1185">Reference proteome</keyword>
<dbReference type="PANTHER" id="PTHR43586">
    <property type="entry name" value="CYSTEINE DESULFURASE"/>
    <property type="match status" value="1"/>
</dbReference>
<organism evidence="3 4">
    <name type="scientific">Flagellimonas lutaonensis</name>
    <dbReference type="NCBI Taxonomy" id="516051"/>
    <lineage>
        <taxon>Bacteria</taxon>
        <taxon>Pseudomonadati</taxon>
        <taxon>Bacteroidota</taxon>
        <taxon>Flavobacteriia</taxon>
        <taxon>Flavobacteriales</taxon>
        <taxon>Flavobacteriaceae</taxon>
        <taxon>Flagellimonas</taxon>
    </lineage>
</organism>
<sequence>MAIFNDKDNRKTNVAVVVFDQIRKQFPAVQQTIYANTAAAGPLYDSLFEWRQEHELDLLMKASDLFPEGLKIISETRKNLGRFLGCSTENVALTPNFSIGFNMLLDAFPKKAKVLLLENDYPSVNWPFGLRDFDIEYVQTTTHLEAEIHETVKNKNIDILALSLVQWVNGVFIDLDFLRDLKKEYKDLIVLADGTQFCGMFPFDFSTSGIDVLGASGYKWLVAGYGNGFMLFKEEIMEQFMPKSVGFGSVGGDFEKKNSFRFTKHFEPGHLDSLNFGSLNHSLKFLEEIGMDKIGRYNQRLSAEATNLFDAMGLLETEVVTRKKHSTIFNLKGDKALYDHLLRHNVVCALRGNGIRLSFHFYNTLQELEALARIVNDC</sequence>
<dbReference type="Pfam" id="PF00266">
    <property type="entry name" value="Aminotran_5"/>
    <property type="match status" value="1"/>
</dbReference>
<keyword evidence="3" id="KW-0808">Transferase</keyword>
<dbReference type="InterPro" id="IPR015421">
    <property type="entry name" value="PyrdxlP-dep_Trfase_major"/>
</dbReference>
<gene>
    <name evidence="3" type="ORF">VC82_2018</name>
</gene>
<keyword evidence="1" id="KW-0663">Pyridoxal phosphate</keyword>
<evidence type="ECO:0000313" key="4">
    <source>
        <dbReference type="Proteomes" id="UP000032726"/>
    </source>
</evidence>
<dbReference type="InterPro" id="IPR000192">
    <property type="entry name" value="Aminotrans_V_dom"/>
</dbReference>
<dbReference type="RefSeq" id="WP_245615882.1">
    <property type="nucleotide sequence ID" value="NZ_CP011071.1"/>
</dbReference>
<dbReference type="Gene3D" id="3.40.640.10">
    <property type="entry name" value="Type I PLP-dependent aspartate aminotransferase-like (Major domain)"/>
    <property type="match status" value="1"/>
</dbReference>
<dbReference type="InterPro" id="IPR015422">
    <property type="entry name" value="PyrdxlP-dep_Trfase_small"/>
</dbReference>
<dbReference type="PANTHER" id="PTHR43586:SF15">
    <property type="entry name" value="BLR3095 PROTEIN"/>
    <property type="match status" value="1"/>
</dbReference>
<dbReference type="AlphaFoldDB" id="A0A0D5YTQ7"/>
<dbReference type="InterPro" id="IPR015424">
    <property type="entry name" value="PyrdxlP-dep_Trfase"/>
</dbReference>
<dbReference type="GO" id="GO:0008483">
    <property type="term" value="F:transaminase activity"/>
    <property type="evidence" value="ECO:0007669"/>
    <property type="project" value="UniProtKB-KW"/>
</dbReference>
<reference evidence="3 4" key="1">
    <citation type="submission" date="2015-03" db="EMBL/GenBank/DDBJ databases">
        <title>Complete genome sequence of Muricauda lutaonensis CC-HSB-11T, isolated from a coastal hot spring.</title>
        <authorList>
            <person name="Kim K.M."/>
        </authorList>
    </citation>
    <scope>NUCLEOTIDE SEQUENCE [LARGE SCALE GENOMIC DNA]</scope>
    <source>
        <strain evidence="3 4">CC-HSB-11</strain>
    </source>
</reference>
<keyword evidence="3" id="KW-0032">Aminotransferase</keyword>
<dbReference type="Gene3D" id="3.90.1150.10">
    <property type="entry name" value="Aspartate Aminotransferase, domain 1"/>
    <property type="match status" value="1"/>
</dbReference>
<accession>A0A0D5YTQ7</accession>
<evidence type="ECO:0000256" key="1">
    <source>
        <dbReference type="ARBA" id="ARBA00022898"/>
    </source>
</evidence>
<evidence type="ECO:0000259" key="2">
    <source>
        <dbReference type="Pfam" id="PF00266"/>
    </source>
</evidence>
<evidence type="ECO:0000313" key="3">
    <source>
        <dbReference type="EMBL" id="AKA35620.1"/>
    </source>
</evidence>
<proteinExistence type="predicted"/>
<dbReference type="SUPFAM" id="SSF53383">
    <property type="entry name" value="PLP-dependent transferases"/>
    <property type="match status" value="1"/>
</dbReference>
<dbReference type="HOGENOM" id="CLU_003433_2_1_10"/>